<dbReference type="Proteomes" id="UP001174196">
    <property type="component" value="Unassembled WGS sequence"/>
</dbReference>
<comment type="caution">
    <text evidence="1">The sequence shown here is derived from an EMBL/GenBank/DDBJ whole genome shotgun (WGS) entry which is preliminary data.</text>
</comment>
<keyword evidence="2" id="KW-1185">Reference proteome</keyword>
<dbReference type="RefSeq" id="WP_301240267.1">
    <property type="nucleotide sequence ID" value="NZ_JANRHH010000052.1"/>
</dbReference>
<evidence type="ECO:0000313" key="2">
    <source>
        <dbReference type="Proteomes" id="UP001174196"/>
    </source>
</evidence>
<sequence>MLTSRPDGSVDLHVPLPSVKVKIGNLETQADERGNYVLTGVPLGTNKIQLIKEDHVFYEKTIVIDQNQDSLNVEIEKNEAEFFQGFTNMQQQMMSQQGSVSVQAALPAQQRFYPEQPVPSYPGIGRGEMKIFDANNLVSCNKADKGIEDLDGYGDTADFPLNFSDCSISIRYGVMFAYNPVMYAPFYRSYNCVIESIQNGMDNSERNVYCNMKRKLAFPELEYHYNCSWFFGIEHSESMHAHQ</sequence>
<proteinExistence type="predicted"/>
<evidence type="ECO:0000313" key="1">
    <source>
        <dbReference type="EMBL" id="MDN4595234.1"/>
    </source>
</evidence>
<accession>A0ABT8IR35</accession>
<name>A0ABT8IR35_9BACL</name>
<reference evidence="1" key="1">
    <citation type="submission" date="2022-08" db="EMBL/GenBank/DDBJ databases">
        <title>Polycladomyces zharkentsis sp. nov., a novel thermophilic CMC and starch-degrading bacterium isolated from a geothermal spring in Kazakhstan.</title>
        <authorList>
            <person name="Mashzhan A."/>
            <person name="Kistaubaeva A."/>
            <person name="Javier-Lopez R."/>
            <person name="Birkeland N.-K."/>
        </authorList>
    </citation>
    <scope>NUCLEOTIDE SEQUENCE</scope>
    <source>
        <strain evidence="1">KSR 13</strain>
    </source>
</reference>
<organism evidence="1 2">
    <name type="scientific">Polycladomyces subterraneus</name>
    <dbReference type="NCBI Taxonomy" id="1016997"/>
    <lineage>
        <taxon>Bacteria</taxon>
        <taxon>Bacillati</taxon>
        <taxon>Bacillota</taxon>
        <taxon>Bacilli</taxon>
        <taxon>Bacillales</taxon>
        <taxon>Thermoactinomycetaceae</taxon>
        <taxon>Polycladomyces</taxon>
    </lineage>
</organism>
<evidence type="ECO:0008006" key="3">
    <source>
        <dbReference type="Google" id="ProtNLM"/>
    </source>
</evidence>
<protein>
    <recommendedName>
        <fullName evidence="3">Carboxypeptidase regulatory-like domain-containing protein</fullName>
    </recommendedName>
</protein>
<dbReference type="EMBL" id="JANRHH010000052">
    <property type="protein sequence ID" value="MDN4595234.1"/>
    <property type="molecule type" value="Genomic_DNA"/>
</dbReference>
<gene>
    <name evidence="1" type="ORF">NWF35_15315</name>
</gene>